<reference evidence="1 2" key="1">
    <citation type="submission" date="2019-08" db="EMBL/GenBank/DDBJ databases">
        <title>Draft genome sequences of two oriental melons (Cucumis melo L. var makuwa).</title>
        <authorList>
            <person name="Kwon S.-Y."/>
        </authorList>
    </citation>
    <scope>NUCLEOTIDE SEQUENCE [LARGE SCALE GENOMIC DNA]</scope>
    <source>
        <strain evidence="2">cv. SW 3</strain>
        <tissue evidence="1">Leaf</tissue>
    </source>
</reference>
<dbReference type="EMBL" id="SSTE01007022">
    <property type="protein sequence ID" value="KAA0057636.1"/>
    <property type="molecule type" value="Genomic_DNA"/>
</dbReference>
<comment type="caution">
    <text evidence="1">The sequence shown here is derived from an EMBL/GenBank/DDBJ whole genome shotgun (WGS) entry which is preliminary data.</text>
</comment>
<organism evidence="1 2">
    <name type="scientific">Cucumis melo var. makuwa</name>
    <name type="common">Oriental melon</name>
    <dbReference type="NCBI Taxonomy" id="1194695"/>
    <lineage>
        <taxon>Eukaryota</taxon>
        <taxon>Viridiplantae</taxon>
        <taxon>Streptophyta</taxon>
        <taxon>Embryophyta</taxon>
        <taxon>Tracheophyta</taxon>
        <taxon>Spermatophyta</taxon>
        <taxon>Magnoliopsida</taxon>
        <taxon>eudicotyledons</taxon>
        <taxon>Gunneridae</taxon>
        <taxon>Pentapetalae</taxon>
        <taxon>rosids</taxon>
        <taxon>fabids</taxon>
        <taxon>Cucurbitales</taxon>
        <taxon>Cucurbitaceae</taxon>
        <taxon>Benincaseae</taxon>
        <taxon>Cucumis</taxon>
    </lineage>
</organism>
<accession>A0A5A7UU17</accession>
<proteinExistence type="predicted"/>
<name>A0A5A7UU17_CUCMM</name>
<evidence type="ECO:0000313" key="2">
    <source>
        <dbReference type="Proteomes" id="UP000321393"/>
    </source>
</evidence>
<sequence length="165" mass="17905">MPGSTTRVLDAEENSSEYRIRTPTNKCLQKQGQSMNKGKGCGILSFVQSAVGLEDYQKTGGKGQRMIEGVDGRARLGLRSVNPSAFDEARKSYAVHLGIVVQLVRAPPCQGGSCGFEPRQSRQNPIVKILPKRPGPDDQFSDPTYFDGGRPVLSSVLFQKSLGYG</sequence>
<dbReference type="Proteomes" id="UP000321393">
    <property type="component" value="Unassembled WGS sequence"/>
</dbReference>
<gene>
    <name evidence="1" type="ORF">E6C27_scaffold44538G00020</name>
</gene>
<evidence type="ECO:0000313" key="1">
    <source>
        <dbReference type="EMBL" id="KAA0057636.1"/>
    </source>
</evidence>
<protein>
    <submittedName>
        <fullName evidence="1">Uncharacterized protein</fullName>
    </submittedName>
</protein>
<dbReference type="AntiFam" id="ANF00013">
    <property type="entry name" value="tRNA translation"/>
</dbReference>
<dbReference type="OrthoDB" id="1747318at2759"/>
<dbReference type="AlphaFoldDB" id="A0A5A7UU17"/>